<feature type="signal peptide" evidence="1">
    <location>
        <begin position="1"/>
        <end position="18"/>
    </location>
</feature>
<keyword evidence="1" id="KW-0732">Signal</keyword>
<dbReference type="Proteomes" id="UP000078541">
    <property type="component" value="Unassembled WGS sequence"/>
</dbReference>
<dbReference type="EMBL" id="KQ981810">
    <property type="protein sequence ID" value="KYN35387.1"/>
    <property type="molecule type" value="Genomic_DNA"/>
</dbReference>
<name>A0A195F5D3_9HYME</name>
<evidence type="ECO:0000313" key="3">
    <source>
        <dbReference type="Proteomes" id="UP000078541"/>
    </source>
</evidence>
<proteinExistence type="predicted"/>
<accession>A0A195F5D3</accession>
<reference evidence="2 3" key="1">
    <citation type="submission" date="2016-03" db="EMBL/GenBank/DDBJ databases">
        <title>Trachymyrmex septentrionalis WGS genome.</title>
        <authorList>
            <person name="Nygaard S."/>
            <person name="Hu H."/>
            <person name="Boomsma J."/>
            <person name="Zhang G."/>
        </authorList>
    </citation>
    <scope>NUCLEOTIDE SEQUENCE [LARGE SCALE GENOMIC DNA]</scope>
    <source>
        <strain evidence="2">Tsep2-gDNA-1</strain>
        <tissue evidence="2">Whole body</tissue>
    </source>
</reference>
<organism evidence="2 3">
    <name type="scientific">Trachymyrmex septentrionalis</name>
    <dbReference type="NCBI Taxonomy" id="34720"/>
    <lineage>
        <taxon>Eukaryota</taxon>
        <taxon>Metazoa</taxon>
        <taxon>Ecdysozoa</taxon>
        <taxon>Arthropoda</taxon>
        <taxon>Hexapoda</taxon>
        <taxon>Insecta</taxon>
        <taxon>Pterygota</taxon>
        <taxon>Neoptera</taxon>
        <taxon>Endopterygota</taxon>
        <taxon>Hymenoptera</taxon>
        <taxon>Apocrita</taxon>
        <taxon>Aculeata</taxon>
        <taxon>Formicoidea</taxon>
        <taxon>Formicidae</taxon>
        <taxon>Myrmicinae</taxon>
        <taxon>Trachymyrmex</taxon>
    </lineage>
</organism>
<protein>
    <submittedName>
        <fullName evidence="2">Uncharacterized protein</fullName>
    </submittedName>
</protein>
<sequence length="76" mass="8146">MKAFYVFLFLALIGMVFSKDIFNKQGESCPAPPPECQGLITDLLQLLSYAGCNITVLCGGGDRVAEILCLLGCCPN</sequence>
<feature type="chain" id="PRO_5008271217" evidence="1">
    <location>
        <begin position="19"/>
        <end position="76"/>
    </location>
</feature>
<keyword evidence="3" id="KW-1185">Reference proteome</keyword>
<dbReference type="AlphaFoldDB" id="A0A195F5D3"/>
<gene>
    <name evidence="2" type="ORF">ALC56_10222</name>
</gene>
<evidence type="ECO:0000256" key="1">
    <source>
        <dbReference type="SAM" id="SignalP"/>
    </source>
</evidence>
<evidence type="ECO:0000313" key="2">
    <source>
        <dbReference type="EMBL" id="KYN35387.1"/>
    </source>
</evidence>